<sequence>MRFATTIASLLTVGMAAALSRRACAAQNILDACLASMTPQLEACEANDWSCLCNQSTNVLTCYNNCPGDDNQFGAQQTKTSYCNAAKAYATTTTTTSSSHSATATSSEASAASASETSSGSSSSSSSSLSSTSTGSFAQSTSSGAAAAAMATGGVHVHVQGGLVAALALGLGAVL</sequence>
<dbReference type="KEGG" id="trg:TRUGW13939_03228"/>
<dbReference type="RefSeq" id="XP_035342306.1">
    <property type="nucleotide sequence ID" value="XM_035486413.1"/>
</dbReference>
<proteinExistence type="predicted"/>
<keyword evidence="4" id="KW-1185">Reference proteome</keyword>
<feature type="region of interest" description="Disordered" evidence="1">
    <location>
        <begin position="97"/>
        <end position="130"/>
    </location>
</feature>
<dbReference type="OrthoDB" id="2507140at2759"/>
<gene>
    <name evidence="3" type="ORF">TRUGW13939_03228</name>
</gene>
<reference evidence="4" key="1">
    <citation type="submission" date="2020-06" db="EMBL/GenBank/DDBJ databases">
        <title>A chromosome-scale genome assembly of Talaromyces rugulosus W13939.</title>
        <authorList>
            <person name="Wang B."/>
            <person name="Guo L."/>
            <person name="Ye K."/>
            <person name="Wang L."/>
        </authorList>
    </citation>
    <scope>NUCLEOTIDE SEQUENCE [LARGE SCALE GENOMIC DNA]</scope>
    <source>
        <strain evidence="4">W13939</strain>
    </source>
</reference>
<evidence type="ECO:0008006" key="5">
    <source>
        <dbReference type="Google" id="ProtNLM"/>
    </source>
</evidence>
<organism evidence="3 4">
    <name type="scientific">Talaromyces rugulosus</name>
    <name type="common">Penicillium rugulosum</name>
    <dbReference type="NCBI Taxonomy" id="121627"/>
    <lineage>
        <taxon>Eukaryota</taxon>
        <taxon>Fungi</taxon>
        <taxon>Dikarya</taxon>
        <taxon>Ascomycota</taxon>
        <taxon>Pezizomycotina</taxon>
        <taxon>Eurotiomycetes</taxon>
        <taxon>Eurotiomycetidae</taxon>
        <taxon>Eurotiales</taxon>
        <taxon>Trichocomaceae</taxon>
        <taxon>Talaromyces</taxon>
        <taxon>Talaromyces sect. Islandici</taxon>
    </lineage>
</organism>
<dbReference type="EMBL" id="CP055899">
    <property type="protein sequence ID" value="QKX56128.1"/>
    <property type="molecule type" value="Genomic_DNA"/>
</dbReference>
<accession>A0A7H8QQH2</accession>
<feature type="signal peptide" evidence="2">
    <location>
        <begin position="1"/>
        <end position="25"/>
    </location>
</feature>
<evidence type="ECO:0000256" key="2">
    <source>
        <dbReference type="SAM" id="SignalP"/>
    </source>
</evidence>
<name>A0A7H8QQH2_TALRU</name>
<evidence type="ECO:0000313" key="4">
    <source>
        <dbReference type="Proteomes" id="UP000509510"/>
    </source>
</evidence>
<evidence type="ECO:0000256" key="1">
    <source>
        <dbReference type="SAM" id="MobiDB-lite"/>
    </source>
</evidence>
<keyword evidence="2" id="KW-0732">Signal</keyword>
<dbReference type="GeneID" id="55990733"/>
<dbReference type="AlphaFoldDB" id="A0A7H8QQH2"/>
<feature type="chain" id="PRO_5028859407" description="GPI anchored serine-threonine rich protein" evidence="2">
    <location>
        <begin position="26"/>
        <end position="175"/>
    </location>
</feature>
<protein>
    <recommendedName>
        <fullName evidence="5">GPI anchored serine-threonine rich protein</fullName>
    </recommendedName>
</protein>
<dbReference type="Proteomes" id="UP000509510">
    <property type="component" value="Chromosome II"/>
</dbReference>
<evidence type="ECO:0000313" key="3">
    <source>
        <dbReference type="EMBL" id="QKX56128.1"/>
    </source>
</evidence>